<dbReference type="Proteomes" id="UP000054422">
    <property type="component" value="Unassembled WGS sequence"/>
</dbReference>
<keyword evidence="2" id="KW-1185">Reference proteome</keyword>
<accession>A0A0A2SSB9</accession>
<gene>
    <name evidence="1" type="ORF">EP47_03490</name>
</gene>
<dbReference type="RefSeq" id="WP_081964841.1">
    <property type="nucleotide sequence ID" value="NZ_JNCF01000006.1"/>
</dbReference>
<organism evidence="1 2">
    <name type="scientific">Legionella norrlandica</name>
    <dbReference type="NCBI Taxonomy" id="1498499"/>
    <lineage>
        <taxon>Bacteria</taxon>
        <taxon>Pseudomonadati</taxon>
        <taxon>Pseudomonadota</taxon>
        <taxon>Gammaproteobacteria</taxon>
        <taxon>Legionellales</taxon>
        <taxon>Legionellaceae</taxon>
        <taxon>Legionella</taxon>
    </lineage>
</organism>
<sequence length="87" mass="10155">MTNVDIRWQQRLSNYARALQQLSSTVNLAQARPLSELEKQGLIQAFEFTHELAWKVDLSLKHTINNQDLLEHIERVGITFYSHTPDH</sequence>
<name>A0A0A2SSB9_9GAMM</name>
<evidence type="ECO:0000313" key="2">
    <source>
        <dbReference type="Proteomes" id="UP000054422"/>
    </source>
</evidence>
<evidence type="ECO:0008006" key="3">
    <source>
        <dbReference type="Google" id="ProtNLM"/>
    </source>
</evidence>
<reference evidence="1 2" key="1">
    <citation type="submission" date="2014-05" db="EMBL/GenBank/DDBJ databases">
        <authorList>
            <person name="Rizzardi K."/>
            <person name="Winiecka-Krusnell J."/>
            <person name="Ramliden M."/>
            <person name="Alm E."/>
            <person name="Andersson S."/>
            <person name="Byfors S."/>
        </authorList>
    </citation>
    <scope>NUCLEOTIDE SEQUENCE [LARGE SCALE GENOMIC DNA]</scope>
    <source>
        <strain evidence="1 2">LEGN</strain>
    </source>
</reference>
<dbReference type="InterPro" id="IPR010235">
    <property type="entry name" value="HepT"/>
</dbReference>
<dbReference type="SUPFAM" id="SSF81593">
    <property type="entry name" value="Nucleotidyltransferase substrate binding subunit/domain"/>
    <property type="match status" value="1"/>
</dbReference>
<protein>
    <recommendedName>
        <fullName evidence="3">Nucleotidyltransferase</fullName>
    </recommendedName>
</protein>
<proteinExistence type="predicted"/>
<evidence type="ECO:0000313" key="1">
    <source>
        <dbReference type="EMBL" id="KGP64000.1"/>
    </source>
</evidence>
<dbReference type="Pfam" id="PF08780">
    <property type="entry name" value="NTase_sub_bind"/>
    <property type="match status" value="1"/>
</dbReference>
<dbReference type="AlphaFoldDB" id="A0A0A2SSB9"/>
<dbReference type="OrthoDB" id="9810452at2"/>
<comment type="caution">
    <text evidence="1">The sequence shown here is derived from an EMBL/GenBank/DDBJ whole genome shotgun (WGS) entry which is preliminary data.</text>
</comment>
<dbReference type="EMBL" id="JNCF01000006">
    <property type="protein sequence ID" value="KGP64000.1"/>
    <property type="molecule type" value="Genomic_DNA"/>
</dbReference>
<dbReference type="Gene3D" id="1.20.120.330">
    <property type="entry name" value="Nucleotidyltransferases domain 2"/>
    <property type="match status" value="1"/>
</dbReference>